<dbReference type="EMBL" id="QVLV01000006">
    <property type="protein sequence ID" value="RGE60901.1"/>
    <property type="molecule type" value="Genomic_DNA"/>
</dbReference>
<evidence type="ECO:0000313" key="1">
    <source>
        <dbReference type="EMBL" id="RGE60901.1"/>
    </source>
</evidence>
<organism evidence="1 2">
    <name type="scientific">Eisenbergiella massiliensis</name>
    <dbReference type="NCBI Taxonomy" id="1720294"/>
    <lineage>
        <taxon>Bacteria</taxon>
        <taxon>Bacillati</taxon>
        <taxon>Bacillota</taxon>
        <taxon>Clostridia</taxon>
        <taxon>Lachnospirales</taxon>
        <taxon>Lachnospiraceae</taxon>
        <taxon>Eisenbergiella</taxon>
    </lineage>
</organism>
<keyword evidence="2" id="KW-1185">Reference proteome</keyword>
<evidence type="ECO:0000313" key="2">
    <source>
        <dbReference type="Proteomes" id="UP000260812"/>
    </source>
</evidence>
<dbReference type="Proteomes" id="UP000260812">
    <property type="component" value="Unassembled WGS sequence"/>
</dbReference>
<comment type="caution">
    <text evidence="1">The sequence shown here is derived from an EMBL/GenBank/DDBJ whole genome shotgun (WGS) entry which is preliminary data.</text>
</comment>
<proteinExistence type="predicted"/>
<dbReference type="AlphaFoldDB" id="A0A3E3I5J9"/>
<evidence type="ECO:0008006" key="3">
    <source>
        <dbReference type="Google" id="ProtNLM"/>
    </source>
</evidence>
<accession>A0A3E3I5J9</accession>
<dbReference type="GeneID" id="97987228"/>
<sequence>MKKEKDSAVKRFLENPAHFCDLFNGSLFGGKQVLKAGSLESLPGEAIVSFADKDGRKVTVKRYRDAVRKACGNALYAIFAVEGQDKAHYAMPVREMLYDAMSYTSQVEQAAVRHRENADYQNSAQFLSGFFPEDRLVPVVTLCLYYGTTPWDGPMELLDMMDIPEEFEDMRPYLSNYRLNLIQPENAEPDNFRTDWKLIFSLLKMAGDGTGMKEYIQENSEMFRHIPPDTYDMLKALLHADRWWKADADSGKGETDMCKALEEIEEMAKQEGEILLLIKLACRKLVKGKSPEEAAEELEESVETIRKIYQAAEEFAPDYDNVQIYHRLKSGNDFSSAL</sequence>
<protein>
    <recommendedName>
        <fullName evidence="3">Transposase (putative) YhgA-like domain-containing protein</fullName>
    </recommendedName>
</protein>
<reference evidence="1" key="1">
    <citation type="submission" date="2018-08" db="EMBL/GenBank/DDBJ databases">
        <title>A genome reference for cultivated species of the human gut microbiota.</title>
        <authorList>
            <person name="Zou Y."/>
            <person name="Xue W."/>
            <person name="Luo G."/>
        </authorList>
    </citation>
    <scope>NUCLEOTIDE SEQUENCE [LARGE SCALE GENOMIC DNA]</scope>
    <source>
        <strain evidence="1">TF05-5AC</strain>
    </source>
</reference>
<name>A0A3E3I5J9_9FIRM</name>
<dbReference type="RefSeq" id="WP_117544449.1">
    <property type="nucleotide sequence ID" value="NZ_QVLV01000006.1"/>
</dbReference>
<gene>
    <name evidence="1" type="ORF">DXC51_10140</name>
</gene>